<keyword evidence="1" id="KW-1133">Transmembrane helix</keyword>
<dbReference type="AlphaFoldDB" id="A0A1I0S9W3"/>
<dbReference type="STRING" id="29529.SAMN04488122_5169"/>
<feature type="domain" description="Protein FecR C-terminal" evidence="3">
    <location>
        <begin position="269"/>
        <end position="328"/>
    </location>
</feature>
<dbReference type="GO" id="GO:0016989">
    <property type="term" value="F:sigma factor antagonist activity"/>
    <property type="evidence" value="ECO:0007669"/>
    <property type="project" value="TreeGrafter"/>
</dbReference>
<dbReference type="Gene3D" id="2.60.120.1440">
    <property type="match status" value="1"/>
</dbReference>
<dbReference type="RefSeq" id="WP_089899786.1">
    <property type="nucleotide sequence ID" value="NZ_FOJG01000002.1"/>
</dbReference>
<dbReference type="PANTHER" id="PTHR30273">
    <property type="entry name" value="PERIPLASMIC SIGNAL SENSOR AND SIGMA FACTOR ACTIVATOR FECR-RELATED"/>
    <property type="match status" value="1"/>
</dbReference>
<dbReference type="Gene3D" id="3.55.50.30">
    <property type="match status" value="1"/>
</dbReference>
<evidence type="ECO:0000259" key="3">
    <source>
        <dbReference type="Pfam" id="PF16344"/>
    </source>
</evidence>
<keyword evidence="1" id="KW-0812">Transmembrane</keyword>
<reference evidence="5" key="1">
    <citation type="submission" date="2016-10" db="EMBL/GenBank/DDBJ databases">
        <authorList>
            <person name="Varghese N."/>
            <person name="Submissions S."/>
        </authorList>
    </citation>
    <scope>NUCLEOTIDE SEQUENCE [LARGE SCALE GENOMIC DNA]</scope>
    <source>
        <strain evidence="5">DSM 3695</strain>
    </source>
</reference>
<dbReference type="PANTHER" id="PTHR30273:SF2">
    <property type="entry name" value="PROTEIN FECR"/>
    <property type="match status" value="1"/>
</dbReference>
<feature type="transmembrane region" description="Helical" evidence="1">
    <location>
        <begin position="77"/>
        <end position="99"/>
    </location>
</feature>
<proteinExistence type="predicted"/>
<evidence type="ECO:0000313" key="4">
    <source>
        <dbReference type="EMBL" id="SEW52845.1"/>
    </source>
</evidence>
<dbReference type="Proteomes" id="UP000199310">
    <property type="component" value="Unassembled WGS sequence"/>
</dbReference>
<dbReference type="EMBL" id="FOJG01000002">
    <property type="protein sequence ID" value="SEW52845.1"/>
    <property type="molecule type" value="Genomic_DNA"/>
</dbReference>
<evidence type="ECO:0000259" key="2">
    <source>
        <dbReference type="Pfam" id="PF04773"/>
    </source>
</evidence>
<evidence type="ECO:0000256" key="1">
    <source>
        <dbReference type="SAM" id="Phobius"/>
    </source>
</evidence>
<organism evidence="4 5">
    <name type="scientific">Chitinophaga arvensicola</name>
    <dbReference type="NCBI Taxonomy" id="29529"/>
    <lineage>
        <taxon>Bacteria</taxon>
        <taxon>Pseudomonadati</taxon>
        <taxon>Bacteroidota</taxon>
        <taxon>Chitinophagia</taxon>
        <taxon>Chitinophagales</taxon>
        <taxon>Chitinophagaceae</taxon>
        <taxon>Chitinophaga</taxon>
    </lineage>
</organism>
<accession>A0A1I0S9W3</accession>
<dbReference type="PIRSF" id="PIRSF018266">
    <property type="entry name" value="FecR"/>
    <property type="match status" value="1"/>
</dbReference>
<dbReference type="InterPro" id="IPR032508">
    <property type="entry name" value="FecR_C"/>
</dbReference>
<name>A0A1I0S9W3_9BACT</name>
<dbReference type="OrthoDB" id="934696at2"/>
<dbReference type="Pfam" id="PF04773">
    <property type="entry name" value="FecR"/>
    <property type="match status" value="1"/>
</dbReference>
<evidence type="ECO:0000313" key="5">
    <source>
        <dbReference type="Proteomes" id="UP000199310"/>
    </source>
</evidence>
<keyword evidence="5" id="KW-1185">Reference proteome</keyword>
<dbReference type="InterPro" id="IPR012373">
    <property type="entry name" value="Ferrdict_sens_TM"/>
</dbReference>
<dbReference type="InterPro" id="IPR006860">
    <property type="entry name" value="FecR"/>
</dbReference>
<sequence>MNITDQLLDKYFKGQCTPEEQQAINSFLCEVDLLPDHLLTKEEWDAVEDAPLSQEKTDQLFAAIAANTFPKVRRLHWLRYAAAAAVIIVLIAVGTFLFMKTRPIPKIAQNEKNQKEEAHVAQWKSTYNYGNKNVAVVLPDSSEIKVHPGAEISYARDFAKKKREVYLKGSAYFNVSPDKQRPFIVYAGGISTTVLGTSFTITAIEGGGTISVKLHTGKVLVQNISSATAMPSFSKVLTAGEALVLNKATGEVKVVAKQAAIPLMDSLSINFMQTPLPDVFYKLEQHYKVKINCDEAAIKTMFFTGTIDLQIPLDQVLKDVTEVNKLTAIKTDDGFLIKK</sequence>
<keyword evidence="1" id="KW-0472">Membrane</keyword>
<protein>
    <submittedName>
        <fullName evidence="4">Ferric-dicitrate binding protein FerR, regulates iron transport through sigma-19</fullName>
    </submittedName>
</protein>
<gene>
    <name evidence="4" type="ORF">SAMN04488122_5169</name>
</gene>
<dbReference type="Pfam" id="PF16344">
    <property type="entry name" value="FecR_C"/>
    <property type="match status" value="1"/>
</dbReference>
<feature type="domain" description="FecR protein" evidence="2">
    <location>
        <begin position="131"/>
        <end position="219"/>
    </location>
</feature>